<dbReference type="AlphaFoldDB" id="A0A7J7ZYJ7"/>
<keyword evidence="2" id="KW-1185">Reference proteome</keyword>
<accession>A0A7J7ZYJ7</accession>
<sequence>MRWPQRGSCLDLPQCLSNPREPGRPGAPNVGGEHESSAFLISASRCCFFSPIWLKRRSSLPETTVRRQARLSQKHLSIGTLTGTKLRNAQLQGAAFCTETGVPARGGEGPMGCCSVAGCWNLLEGDLAACLKAPIVSYPVVVLLRCLSG</sequence>
<proteinExistence type="predicted"/>
<organism evidence="1 2">
    <name type="scientific">Myotis myotis</name>
    <name type="common">Greater mouse-eared bat</name>
    <name type="synonym">Vespertilio myotis</name>
    <dbReference type="NCBI Taxonomy" id="51298"/>
    <lineage>
        <taxon>Eukaryota</taxon>
        <taxon>Metazoa</taxon>
        <taxon>Chordata</taxon>
        <taxon>Craniata</taxon>
        <taxon>Vertebrata</taxon>
        <taxon>Euteleostomi</taxon>
        <taxon>Mammalia</taxon>
        <taxon>Eutheria</taxon>
        <taxon>Laurasiatheria</taxon>
        <taxon>Chiroptera</taxon>
        <taxon>Yangochiroptera</taxon>
        <taxon>Vespertilionidae</taxon>
        <taxon>Myotis</taxon>
    </lineage>
</organism>
<protein>
    <submittedName>
        <fullName evidence="1">Uncharacterized protein</fullName>
    </submittedName>
</protein>
<evidence type="ECO:0000313" key="1">
    <source>
        <dbReference type="EMBL" id="KAF6379188.1"/>
    </source>
</evidence>
<evidence type="ECO:0000313" key="2">
    <source>
        <dbReference type="Proteomes" id="UP000527355"/>
    </source>
</evidence>
<dbReference type="EMBL" id="JABWUV010000002">
    <property type="protein sequence ID" value="KAF6379188.1"/>
    <property type="molecule type" value="Genomic_DNA"/>
</dbReference>
<comment type="caution">
    <text evidence="1">The sequence shown here is derived from an EMBL/GenBank/DDBJ whole genome shotgun (WGS) entry which is preliminary data.</text>
</comment>
<name>A0A7J7ZYJ7_MYOMY</name>
<reference evidence="1 2" key="1">
    <citation type="journal article" date="2020" name="Nature">
        <title>Six reference-quality genomes reveal evolution of bat adaptations.</title>
        <authorList>
            <person name="Jebb D."/>
            <person name="Huang Z."/>
            <person name="Pippel M."/>
            <person name="Hughes G.M."/>
            <person name="Lavrichenko K."/>
            <person name="Devanna P."/>
            <person name="Winkler S."/>
            <person name="Jermiin L.S."/>
            <person name="Skirmuntt E.C."/>
            <person name="Katzourakis A."/>
            <person name="Burkitt-Gray L."/>
            <person name="Ray D.A."/>
            <person name="Sullivan K.A.M."/>
            <person name="Roscito J.G."/>
            <person name="Kirilenko B.M."/>
            <person name="Davalos L.M."/>
            <person name="Corthals A.P."/>
            <person name="Power M.L."/>
            <person name="Jones G."/>
            <person name="Ransome R.D."/>
            <person name="Dechmann D.K.N."/>
            <person name="Locatelli A.G."/>
            <person name="Puechmaille S.J."/>
            <person name="Fedrigo O."/>
            <person name="Jarvis E.D."/>
            <person name="Hiller M."/>
            <person name="Vernes S.C."/>
            <person name="Myers E.W."/>
            <person name="Teeling E.C."/>
        </authorList>
    </citation>
    <scope>NUCLEOTIDE SEQUENCE [LARGE SCALE GENOMIC DNA]</scope>
    <source>
        <strain evidence="1">MMyoMyo1</strain>
        <tissue evidence="1">Flight muscle</tissue>
    </source>
</reference>
<gene>
    <name evidence="1" type="ORF">mMyoMyo1_010008</name>
</gene>
<dbReference type="Proteomes" id="UP000527355">
    <property type="component" value="Unassembled WGS sequence"/>
</dbReference>